<dbReference type="EMBL" id="KB933146">
    <property type="protein sequence ID" value="EON99516.1"/>
    <property type="molecule type" value="Genomic_DNA"/>
</dbReference>
<organism evidence="2 3">
    <name type="scientific">Phaeoacremonium minimum (strain UCR-PA7)</name>
    <name type="common">Esca disease fungus</name>
    <name type="synonym">Togninia minima</name>
    <dbReference type="NCBI Taxonomy" id="1286976"/>
    <lineage>
        <taxon>Eukaryota</taxon>
        <taxon>Fungi</taxon>
        <taxon>Dikarya</taxon>
        <taxon>Ascomycota</taxon>
        <taxon>Pezizomycotina</taxon>
        <taxon>Sordariomycetes</taxon>
        <taxon>Sordariomycetidae</taxon>
        <taxon>Togniniales</taxon>
        <taxon>Togniniaceae</taxon>
        <taxon>Phaeoacremonium</taxon>
    </lineage>
</organism>
<evidence type="ECO:0000313" key="2">
    <source>
        <dbReference type="EMBL" id="EON99516.1"/>
    </source>
</evidence>
<dbReference type="SUPFAM" id="SSF54909">
    <property type="entry name" value="Dimeric alpha+beta barrel"/>
    <property type="match status" value="1"/>
</dbReference>
<dbReference type="GO" id="GO:0016491">
    <property type="term" value="F:oxidoreductase activity"/>
    <property type="evidence" value="ECO:0007669"/>
    <property type="project" value="InterPro"/>
</dbReference>
<keyword evidence="3" id="KW-1185">Reference proteome</keyword>
<dbReference type="KEGG" id="tmn:UCRPA7_4958"/>
<evidence type="ECO:0000256" key="1">
    <source>
        <dbReference type="ARBA" id="ARBA00005986"/>
    </source>
</evidence>
<dbReference type="Gene3D" id="3.30.70.100">
    <property type="match status" value="1"/>
</dbReference>
<sequence>MPYIVTVMFARPASGKYNFNMDHYLNVHTELATKVFGPLGLRSLKVVDYRDDESQPYLIGNVMEWESVEAFEREKGSAAVGAVFADLANVTDLPPIFLQGEIKKTVKYDPTN</sequence>
<protein>
    <submittedName>
        <fullName evidence="2">Putative ethyl tert-butyl ether degradation protein</fullName>
    </submittedName>
</protein>
<gene>
    <name evidence="2" type="ORF">UCRPA7_4958</name>
</gene>
<dbReference type="InterPro" id="IPR009799">
    <property type="entry name" value="EthD_dom"/>
</dbReference>
<dbReference type="Proteomes" id="UP000014074">
    <property type="component" value="Unassembled WGS sequence"/>
</dbReference>
<dbReference type="AlphaFoldDB" id="R8BJM4"/>
<proteinExistence type="inferred from homology"/>
<dbReference type="RefSeq" id="XP_007915710.1">
    <property type="nucleotide sequence ID" value="XM_007917519.1"/>
</dbReference>
<dbReference type="OrthoDB" id="4892971at2759"/>
<evidence type="ECO:0000313" key="3">
    <source>
        <dbReference type="Proteomes" id="UP000014074"/>
    </source>
</evidence>
<dbReference type="GeneID" id="19325463"/>
<accession>R8BJM4</accession>
<dbReference type="InterPro" id="IPR011008">
    <property type="entry name" value="Dimeric_a/b-barrel"/>
</dbReference>
<reference evidence="3" key="1">
    <citation type="journal article" date="2013" name="Genome Announc.">
        <title>Draft genome sequence of the ascomycete Phaeoacremonium aleophilum strain UCR-PA7, a causal agent of the esca disease complex in grapevines.</title>
        <authorList>
            <person name="Blanco-Ulate B."/>
            <person name="Rolshausen P."/>
            <person name="Cantu D."/>
        </authorList>
    </citation>
    <scope>NUCLEOTIDE SEQUENCE [LARGE SCALE GENOMIC DNA]</scope>
    <source>
        <strain evidence="3">UCR-PA7</strain>
    </source>
</reference>
<dbReference type="NCBIfam" id="TIGR02118">
    <property type="entry name" value="EthD family reductase"/>
    <property type="match status" value="1"/>
</dbReference>
<dbReference type="HOGENOM" id="CLU_115019_1_2_1"/>
<comment type="similarity">
    <text evidence="1">Belongs to the tpcK family.</text>
</comment>
<name>R8BJM4_PHAM7</name>